<keyword evidence="3" id="KW-1185">Reference proteome</keyword>
<dbReference type="GO" id="GO:0003700">
    <property type="term" value="F:DNA-binding transcription factor activity"/>
    <property type="evidence" value="ECO:0007669"/>
    <property type="project" value="InterPro"/>
</dbReference>
<dbReference type="Pfam" id="PF12802">
    <property type="entry name" value="MarR_2"/>
    <property type="match status" value="1"/>
</dbReference>
<dbReference type="InterPro" id="IPR036390">
    <property type="entry name" value="WH_DNA-bd_sf"/>
</dbReference>
<dbReference type="InterPro" id="IPR000835">
    <property type="entry name" value="HTH_MarR-typ"/>
</dbReference>
<dbReference type="PROSITE" id="PS50995">
    <property type="entry name" value="HTH_MARR_2"/>
    <property type="match status" value="1"/>
</dbReference>
<reference evidence="2 3" key="1">
    <citation type="submission" date="2019-09" db="EMBL/GenBank/DDBJ databases">
        <title>Genome Sequences of Streptomyces kaniharaensis ATCC 21070.</title>
        <authorList>
            <person name="Zhu W."/>
            <person name="De Crecy-Lagard V."/>
            <person name="Richards N.G."/>
        </authorList>
    </citation>
    <scope>NUCLEOTIDE SEQUENCE [LARGE SCALE GENOMIC DNA]</scope>
    <source>
        <strain evidence="2 3">SF-557</strain>
    </source>
</reference>
<dbReference type="PANTHER" id="PTHR33164">
    <property type="entry name" value="TRANSCRIPTIONAL REGULATOR, MARR FAMILY"/>
    <property type="match status" value="1"/>
</dbReference>
<dbReference type="InterPro" id="IPR036388">
    <property type="entry name" value="WH-like_DNA-bd_sf"/>
</dbReference>
<dbReference type="CDD" id="cd00090">
    <property type="entry name" value="HTH_ARSR"/>
    <property type="match status" value="1"/>
</dbReference>
<dbReference type="Gene3D" id="1.10.10.10">
    <property type="entry name" value="Winged helix-like DNA-binding domain superfamily/Winged helix DNA-binding domain"/>
    <property type="match status" value="1"/>
</dbReference>
<sequence length="188" mass="20312">MSRAFLAATPPRECVRCARYDRKVNPTPSREPAPGPTPEAVTGLGETVADALATLLRRPARAALHRRLTEGMGEAVDEATYPVLSALARTGARSAADLAAEIGLDRSGVSRRATRLENAGLLRRESDPTDQRATLLTLSEDGEQAVAVMRRRLSDSIEQTLAGWPAEQARIFAHGLTRFIEQGPFNTP</sequence>
<dbReference type="AlphaFoldDB" id="A0A6N7L3N8"/>
<dbReference type="GO" id="GO:0006950">
    <property type="term" value="P:response to stress"/>
    <property type="evidence" value="ECO:0007669"/>
    <property type="project" value="TreeGrafter"/>
</dbReference>
<dbReference type="PANTHER" id="PTHR33164:SF57">
    <property type="entry name" value="MARR-FAMILY TRANSCRIPTIONAL REGULATOR"/>
    <property type="match status" value="1"/>
</dbReference>
<accession>A0A6N7L3N8</accession>
<dbReference type="OrthoDB" id="5148120at2"/>
<proteinExistence type="predicted"/>
<dbReference type="SUPFAM" id="SSF46785">
    <property type="entry name" value="Winged helix' DNA-binding domain"/>
    <property type="match status" value="1"/>
</dbReference>
<dbReference type="SMART" id="SM00347">
    <property type="entry name" value="HTH_MARR"/>
    <property type="match status" value="1"/>
</dbReference>
<comment type="caution">
    <text evidence="2">The sequence shown here is derived from an EMBL/GenBank/DDBJ whole genome shotgun (WGS) entry which is preliminary data.</text>
</comment>
<name>A0A6N7L3N8_9ACTN</name>
<evidence type="ECO:0000259" key="1">
    <source>
        <dbReference type="PROSITE" id="PS50995"/>
    </source>
</evidence>
<evidence type="ECO:0000313" key="3">
    <source>
        <dbReference type="Proteomes" id="UP000450000"/>
    </source>
</evidence>
<gene>
    <name evidence="2" type="ORF">F7Q99_38070</name>
</gene>
<evidence type="ECO:0000313" key="2">
    <source>
        <dbReference type="EMBL" id="MQS17845.1"/>
    </source>
</evidence>
<dbReference type="InterPro" id="IPR011991">
    <property type="entry name" value="ArsR-like_HTH"/>
</dbReference>
<feature type="domain" description="HTH marR-type" evidence="1">
    <location>
        <begin position="49"/>
        <end position="181"/>
    </location>
</feature>
<dbReference type="Proteomes" id="UP000450000">
    <property type="component" value="Unassembled WGS sequence"/>
</dbReference>
<dbReference type="InterPro" id="IPR039422">
    <property type="entry name" value="MarR/SlyA-like"/>
</dbReference>
<organism evidence="2 3">
    <name type="scientific">Streptomyces kaniharaensis</name>
    <dbReference type="NCBI Taxonomy" id="212423"/>
    <lineage>
        <taxon>Bacteria</taxon>
        <taxon>Bacillati</taxon>
        <taxon>Actinomycetota</taxon>
        <taxon>Actinomycetes</taxon>
        <taxon>Kitasatosporales</taxon>
        <taxon>Streptomycetaceae</taxon>
        <taxon>Streptomyces</taxon>
    </lineage>
</organism>
<dbReference type="EMBL" id="WBOF01000006">
    <property type="protein sequence ID" value="MQS17845.1"/>
    <property type="molecule type" value="Genomic_DNA"/>
</dbReference>
<dbReference type="PRINTS" id="PR00598">
    <property type="entry name" value="HTHMARR"/>
</dbReference>
<protein>
    <submittedName>
        <fullName evidence="2">MarR family transcriptional regulator</fullName>
    </submittedName>
</protein>